<dbReference type="Pfam" id="PF01795">
    <property type="entry name" value="Methyltransf_5"/>
    <property type="match status" value="1"/>
</dbReference>
<dbReference type="NCBIfam" id="TIGR00006">
    <property type="entry name" value="16S rRNA (cytosine(1402)-N(4))-methyltransferase RsmH"/>
    <property type="match status" value="1"/>
</dbReference>
<evidence type="ECO:0000256" key="6">
    <source>
        <dbReference type="HAMAP-Rule" id="MF_01007"/>
    </source>
</evidence>
<keyword evidence="4 6" id="KW-0808">Transferase</keyword>
<keyword evidence="3 6" id="KW-0489">Methyltransferase</keyword>
<feature type="binding site" evidence="6">
    <location>
        <position position="111"/>
    </location>
    <ligand>
        <name>S-adenosyl-L-methionine</name>
        <dbReference type="ChEBI" id="CHEBI:59789"/>
    </ligand>
</feature>
<dbReference type="Proteomes" id="UP000031594">
    <property type="component" value="Unassembled WGS sequence"/>
</dbReference>
<dbReference type="KEGG" id="mkc:kam1_1435"/>
<reference evidence="10" key="3">
    <citation type="submission" date="2019-03" db="EMBL/GenBank/DDBJ databases">
        <title>Complete genome of Methylacidiphilum kamchatkense Kam1.</title>
        <authorList>
            <person name="Kruse T."/>
            <person name="Murarilal Ratnadevi C."/>
            <person name="Erikstad H.-A."/>
            <person name="Birkeland N.-K."/>
        </authorList>
    </citation>
    <scope>NUCLEOTIDE SEQUENCE [LARGE SCALE GENOMIC DNA]</scope>
    <source>
        <strain evidence="10">kam1</strain>
    </source>
</reference>
<proteinExistence type="inferred from homology"/>
<dbReference type="InterPro" id="IPR023397">
    <property type="entry name" value="SAM-dep_MeTrfase_MraW_recog"/>
</dbReference>
<keyword evidence="2 6" id="KW-0698">rRNA processing</keyword>
<dbReference type="STRING" id="1202785.A946_01295"/>
<gene>
    <name evidence="6" type="primary">rsmH</name>
    <name evidence="7" type="ORF">A946_01295</name>
    <name evidence="8" type="ORF">kam1_1435</name>
</gene>
<sequence>MEKKREEGQLLHVPVMLKEFLELCQPQENEKWIDGTFGYGGHTTALLEKGCKVLAMDMDEQAQQRAGLLREKGHHFYFFRKNFSEMAVACAQIGWDRVDGVLLDLGVSLGQLKDPQRGFSFQFPEAPLDMRMDSSKEKTAAFLLNNFSKEQLIRLFSVSCKPNESQRLAEEVERFRSIRPILRVKDFLEIILKARLSKAKGHVATRPFLALRMAVNEELEHLQKGLEEGARLLKEGGRLAVISFHSGEDRIVKRFFQNHCLPKGRHETEGETEREVFFCRIERRLVSREESRSNPRARSARLRIGWKIRSEEERQRLIK</sequence>
<dbReference type="Gene3D" id="3.40.50.150">
    <property type="entry name" value="Vaccinia Virus protein VP39"/>
    <property type="match status" value="1"/>
</dbReference>
<comment type="subcellular location">
    <subcellularLocation>
        <location evidence="6">Cytoplasm</location>
    </subcellularLocation>
</comment>
<dbReference type="SUPFAM" id="SSF53335">
    <property type="entry name" value="S-adenosyl-L-methionine-dependent methyltransferases"/>
    <property type="match status" value="1"/>
</dbReference>
<evidence type="ECO:0000256" key="4">
    <source>
        <dbReference type="ARBA" id="ARBA00022679"/>
    </source>
</evidence>
<evidence type="ECO:0000256" key="2">
    <source>
        <dbReference type="ARBA" id="ARBA00022552"/>
    </source>
</evidence>
<dbReference type="EMBL" id="CP037899">
    <property type="protein sequence ID" value="QDQ42657.1"/>
    <property type="molecule type" value="Genomic_DNA"/>
</dbReference>
<dbReference type="AlphaFoldDB" id="A0A0C1RMY2"/>
<evidence type="ECO:0000313" key="7">
    <source>
        <dbReference type="EMBL" id="KIE59367.1"/>
    </source>
</evidence>
<comment type="function">
    <text evidence="6">Specifically methylates the N4 position of cytidine in position 1402 (C1402) of 16S rRNA.</text>
</comment>
<evidence type="ECO:0000313" key="10">
    <source>
        <dbReference type="Proteomes" id="UP000315925"/>
    </source>
</evidence>
<dbReference type="GO" id="GO:0005737">
    <property type="term" value="C:cytoplasm"/>
    <property type="evidence" value="ECO:0007669"/>
    <property type="project" value="UniProtKB-SubCell"/>
</dbReference>
<keyword evidence="5 6" id="KW-0949">S-adenosyl-L-methionine</keyword>
<organism evidence="8 10">
    <name type="scientific">Methylacidiphilum kamchatkense Kam1</name>
    <dbReference type="NCBI Taxonomy" id="1202785"/>
    <lineage>
        <taxon>Bacteria</taxon>
        <taxon>Pseudomonadati</taxon>
        <taxon>Verrucomicrobiota</taxon>
        <taxon>Methylacidiphilae</taxon>
        <taxon>Methylacidiphilales</taxon>
        <taxon>Methylacidiphilaceae</taxon>
        <taxon>Methylacidiphilum (ex Ratnadevi et al. 2023)</taxon>
    </lineage>
</organism>
<name>A0A0C1RMY2_9BACT</name>
<comment type="similarity">
    <text evidence="1 6">Belongs to the methyltransferase superfamily. RsmH family.</text>
</comment>
<feature type="binding site" evidence="6">
    <location>
        <position position="104"/>
    </location>
    <ligand>
        <name>S-adenosyl-L-methionine</name>
        <dbReference type="ChEBI" id="CHEBI:59789"/>
    </ligand>
</feature>
<dbReference type="GO" id="GO:0070475">
    <property type="term" value="P:rRNA base methylation"/>
    <property type="evidence" value="ECO:0007669"/>
    <property type="project" value="UniProtKB-UniRule"/>
</dbReference>
<dbReference type="Gene3D" id="1.10.150.170">
    <property type="entry name" value="Putative methyltransferase TM0872, insert domain"/>
    <property type="match status" value="1"/>
</dbReference>
<dbReference type="PANTHER" id="PTHR11265">
    <property type="entry name" value="S-ADENOSYL-METHYLTRANSFERASE MRAW"/>
    <property type="match status" value="1"/>
</dbReference>
<accession>A0A0C1RMY2</accession>
<dbReference type="InterPro" id="IPR002903">
    <property type="entry name" value="RsmH"/>
</dbReference>
<dbReference type="Proteomes" id="UP000315925">
    <property type="component" value="Chromosome"/>
</dbReference>
<evidence type="ECO:0000256" key="5">
    <source>
        <dbReference type="ARBA" id="ARBA00022691"/>
    </source>
</evidence>
<dbReference type="HAMAP" id="MF_01007">
    <property type="entry name" value="16SrRNA_methyltr_H"/>
    <property type="match status" value="1"/>
</dbReference>
<feature type="binding site" evidence="6">
    <location>
        <position position="57"/>
    </location>
    <ligand>
        <name>S-adenosyl-L-methionine</name>
        <dbReference type="ChEBI" id="CHEBI:59789"/>
    </ligand>
</feature>
<protein>
    <recommendedName>
        <fullName evidence="6">Ribosomal RNA small subunit methyltransferase H</fullName>
        <ecNumber evidence="6">2.1.1.199</ecNumber>
    </recommendedName>
    <alternativeName>
        <fullName evidence="6">16S rRNA m(4)C1402 methyltransferase</fullName>
    </alternativeName>
    <alternativeName>
        <fullName evidence="6">rRNA (cytosine-N(4)-)-methyltransferase RsmH</fullName>
    </alternativeName>
</protein>
<keyword evidence="6" id="KW-0963">Cytoplasm</keyword>
<dbReference type="RefSeq" id="WP_039720631.1">
    <property type="nucleotide sequence ID" value="NZ_CP037899.1"/>
</dbReference>
<dbReference type="InterPro" id="IPR029063">
    <property type="entry name" value="SAM-dependent_MTases_sf"/>
</dbReference>
<dbReference type="EMBL" id="JQNX01000001">
    <property type="protein sequence ID" value="KIE59367.1"/>
    <property type="molecule type" value="Genomic_DNA"/>
</dbReference>
<comment type="catalytic activity">
    <reaction evidence="6">
        <text>cytidine(1402) in 16S rRNA + S-adenosyl-L-methionine = N(4)-methylcytidine(1402) in 16S rRNA + S-adenosyl-L-homocysteine + H(+)</text>
        <dbReference type="Rhea" id="RHEA:42928"/>
        <dbReference type="Rhea" id="RHEA-COMP:10286"/>
        <dbReference type="Rhea" id="RHEA-COMP:10287"/>
        <dbReference type="ChEBI" id="CHEBI:15378"/>
        <dbReference type="ChEBI" id="CHEBI:57856"/>
        <dbReference type="ChEBI" id="CHEBI:59789"/>
        <dbReference type="ChEBI" id="CHEBI:74506"/>
        <dbReference type="ChEBI" id="CHEBI:82748"/>
        <dbReference type="EC" id="2.1.1.199"/>
    </reaction>
</comment>
<evidence type="ECO:0000256" key="3">
    <source>
        <dbReference type="ARBA" id="ARBA00022603"/>
    </source>
</evidence>
<reference evidence="8" key="2">
    <citation type="journal article" date="2019" name="BMC Genomics">
        <title>Complete genome sequence analysis of the thermoacidophilic verrucomicrobial methanotroph 'Candidatus Methylacidiphilum kamchatkense' strain Kam1 and comparison with its closest relatives.</title>
        <authorList>
            <person name="Kruse T."/>
            <person name="Ratnadevi C.M."/>
            <person name="Erikstad H.A."/>
            <person name="Birkeland N.K."/>
        </authorList>
    </citation>
    <scope>NUCLEOTIDE SEQUENCE</scope>
    <source>
        <strain evidence="8">Kam1</strain>
    </source>
</reference>
<dbReference type="OrthoDB" id="9806637at2"/>
<reference evidence="7 9" key="1">
    <citation type="submission" date="2014-08" db="EMBL/GenBank/DDBJ databases">
        <title>Methylacidiphilum kamchatkense strain Kam1 draft genome sequence.</title>
        <authorList>
            <person name="Birkeland N.-K."/>
            <person name="Erikstad H.A."/>
        </authorList>
    </citation>
    <scope>NUCLEOTIDE SEQUENCE [LARGE SCALE GENOMIC DNA]</scope>
    <source>
        <strain evidence="7 9">Kam1</strain>
    </source>
</reference>
<feature type="binding site" evidence="6">
    <location>
        <position position="83"/>
    </location>
    <ligand>
        <name>S-adenosyl-L-methionine</name>
        <dbReference type="ChEBI" id="CHEBI:59789"/>
    </ligand>
</feature>
<evidence type="ECO:0000313" key="9">
    <source>
        <dbReference type="Proteomes" id="UP000031594"/>
    </source>
</evidence>
<dbReference type="PANTHER" id="PTHR11265:SF0">
    <property type="entry name" value="12S RRNA N4-METHYLCYTIDINE METHYLTRANSFERASE"/>
    <property type="match status" value="1"/>
</dbReference>
<keyword evidence="9" id="KW-1185">Reference proteome</keyword>
<dbReference type="EC" id="2.1.1.199" evidence="6"/>
<evidence type="ECO:0000313" key="8">
    <source>
        <dbReference type="EMBL" id="QDQ42657.1"/>
    </source>
</evidence>
<dbReference type="PIRSF" id="PIRSF004486">
    <property type="entry name" value="MraW"/>
    <property type="match status" value="1"/>
</dbReference>
<evidence type="ECO:0000256" key="1">
    <source>
        <dbReference type="ARBA" id="ARBA00010396"/>
    </source>
</evidence>
<feature type="binding site" evidence="6">
    <location>
        <begin position="40"/>
        <end position="42"/>
    </location>
    <ligand>
        <name>S-adenosyl-L-methionine</name>
        <dbReference type="ChEBI" id="CHEBI:59789"/>
    </ligand>
</feature>
<dbReference type="GO" id="GO:0071424">
    <property type="term" value="F:rRNA (cytosine-N4-)-methyltransferase activity"/>
    <property type="evidence" value="ECO:0007669"/>
    <property type="project" value="UniProtKB-UniRule"/>
</dbReference>
<dbReference type="SUPFAM" id="SSF81799">
    <property type="entry name" value="Putative methyltransferase TM0872, insert domain"/>
    <property type="match status" value="1"/>
</dbReference>